<evidence type="ECO:0000256" key="2">
    <source>
        <dbReference type="SAM" id="Phobius"/>
    </source>
</evidence>
<feature type="compositionally biased region" description="Pro residues" evidence="1">
    <location>
        <begin position="29"/>
        <end position="41"/>
    </location>
</feature>
<keyword evidence="2" id="KW-0472">Membrane</keyword>
<feature type="transmembrane region" description="Helical" evidence="2">
    <location>
        <begin position="100"/>
        <end position="116"/>
    </location>
</feature>
<keyword evidence="4" id="KW-1185">Reference proteome</keyword>
<accession>A0A7Y9ZDD3</accession>
<reference evidence="3 4" key="1">
    <citation type="submission" date="2020-07" db="EMBL/GenBank/DDBJ databases">
        <title>Sequencing the genomes of 1000 actinobacteria strains.</title>
        <authorList>
            <person name="Klenk H.-P."/>
        </authorList>
    </citation>
    <scope>NUCLEOTIDE SEQUENCE [LARGE SCALE GENOMIC DNA]</scope>
    <source>
        <strain evidence="3 4">DSM 19970</strain>
    </source>
</reference>
<dbReference type="AlphaFoldDB" id="A0A7Y9ZDD3"/>
<evidence type="ECO:0000313" key="3">
    <source>
        <dbReference type="EMBL" id="NYI42785.1"/>
    </source>
</evidence>
<keyword evidence="2" id="KW-0812">Transmembrane</keyword>
<protein>
    <submittedName>
        <fullName evidence="3">Uncharacterized protein</fullName>
    </submittedName>
</protein>
<feature type="compositionally biased region" description="Basic and acidic residues" evidence="1">
    <location>
        <begin position="10"/>
        <end position="24"/>
    </location>
</feature>
<comment type="caution">
    <text evidence="3">The sequence shown here is derived from an EMBL/GenBank/DDBJ whole genome shotgun (WGS) entry which is preliminary data.</text>
</comment>
<keyword evidence="2" id="KW-1133">Transmembrane helix</keyword>
<sequence length="161" mass="17408">MNQQMPQGEGQRRVEVGLDGKPFEVWEPDPQPLPATTPPPSATDWVDGSYYPRGTAETAMLQTPRRSMEFNHYAWYSIGLAGFATSGAIVLWLIDRPGRLPIIWFALAGAGAYYGMRAHNAGVRGFCTNAGLGRAGLAISLLVVVALVVDLLRAFVFAASL</sequence>
<proteinExistence type="predicted"/>
<dbReference type="EMBL" id="JACBZO010000001">
    <property type="protein sequence ID" value="NYI42785.1"/>
    <property type="molecule type" value="Genomic_DNA"/>
</dbReference>
<evidence type="ECO:0000313" key="4">
    <source>
        <dbReference type="Proteomes" id="UP000547973"/>
    </source>
</evidence>
<feature type="transmembrane region" description="Helical" evidence="2">
    <location>
        <begin position="137"/>
        <end position="159"/>
    </location>
</feature>
<feature type="region of interest" description="Disordered" evidence="1">
    <location>
        <begin position="1"/>
        <end position="44"/>
    </location>
</feature>
<dbReference type="Proteomes" id="UP000547973">
    <property type="component" value="Unassembled WGS sequence"/>
</dbReference>
<evidence type="ECO:0000256" key="1">
    <source>
        <dbReference type="SAM" id="MobiDB-lite"/>
    </source>
</evidence>
<organism evidence="3 4">
    <name type="scientific">Demequina lutea</name>
    <dbReference type="NCBI Taxonomy" id="431489"/>
    <lineage>
        <taxon>Bacteria</taxon>
        <taxon>Bacillati</taxon>
        <taxon>Actinomycetota</taxon>
        <taxon>Actinomycetes</taxon>
        <taxon>Micrococcales</taxon>
        <taxon>Demequinaceae</taxon>
        <taxon>Demequina</taxon>
    </lineage>
</organism>
<gene>
    <name evidence="3" type="ORF">BKA03_002904</name>
</gene>
<feature type="transmembrane region" description="Helical" evidence="2">
    <location>
        <begin position="73"/>
        <end position="94"/>
    </location>
</feature>
<dbReference type="RefSeq" id="WP_062075218.1">
    <property type="nucleotide sequence ID" value="NZ_BBRC01000006.1"/>
</dbReference>
<name>A0A7Y9ZDD3_9MICO</name>